<keyword evidence="1" id="KW-0472">Membrane</keyword>
<keyword evidence="3" id="KW-1185">Reference proteome</keyword>
<name>A0A9Q1RT37_9SOLA</name>
<dbReference type="Proteomes" id="UP001152561">
    <property type="component" value="Unassembled WGS sequence"/>
</dbReference>
<accession>A0A9Q1RT37</accession>
<organism evidence="2 3">
    <name type="scientific">Anisodus acutangulus</name>
    <dbReference type="NCBI Taxonomy" id="402998"/>
    <lineage>
        <taxon>Eukaryota</taxon>
        <taxon>Viridiplantae</taxon>
        <taxon>Streptophyta</taxon>
        <taxon>Embryophyta</taxon>
        <taxon>Tracheophyta</taxon>
        <taxon>Spermatophyta</taxon>
        <taxon>Magnoliopsida</taxon>
        <taxon>eudicotyledons</taxon>
        <taxon>Gunneridae</taxon>
        <taxon>Pentapetalae</taxon>
        <taxon>asterids</taxon>
        <taxon>lamiids</taxon>
        <taxon>Solanales</taxon>
        <taxon>Solanaceae</taxon>
        <taxon>Solanoideae</taxon>
        <taxon>Hyoscyameae</taxon>
        <taxon>Anisodus</taxon>
    </lineage>
</organism>
<keyword evidence="1" id="KW-0812">Transmembrane</keyword>
<evidence type="ECO:0000256" key="1">
    <source>
        <dbReference type="SAM" id="Phobius"/>
    </source>
</evidence>
<protein>
    <submittedName>
        <fullName evidence="2">Uncharacterized protein</fullName>
    </submittedName>
</protein>
<reference evidence="3" key="1">
    <citation type="journal article" date="2023" name="Proc. Natl. Acad. Sci. U.S.A.">
        <title>Genomic and structural basis for evolution of tropane alkaloid biosynthesis.</title>
        <authorList>
            <person name="Wanga Y.-J."/>
            <person name="Taina T."/>
            <person name="Yua J.-Y."/>
            <person name="Lia J."/>
            <person name="Xua B."/>
            <person name="Chenc J."/>
            <person name="D'Auriad J.C."/>
            <person name="Huanga J.-P."/>
            <person name="Huanga S.-X."/>
        </authorList>
    </citation>
    <scope>NUCLEOTIDE SEQUENCE [LARGE SCALE GENOMIC DNA]</scope>
    <source>
        <strain evidence="3">cv. KIB-2019</strain>
    </source>
</reference>
<evidence type="ECO:0000313" key="3">
    <source>
        <dbReference type="Proteomes" id="UP001152561"/>
    </source>
</evidence>
<comment type="caution">
    <text evidence="2">The sequence shown here is derived from an EMBL/GenBank/DDBJ whole genome shotgun (WGS) entry which is preliminary data.</text>
</comment>
<sequence>MVGKELAAYLVNHHSEQLSSIILTPDVDSFSLNLPSIYRFLMKLPSGLRKLFGLILNNVKTQALRTTYMFVLISAVLLLNALKHFPALAVLG</sequence>
<keyword evidence="1" id="KW-1133">Transmembrane helix</keyword>
<evidence type="ECO:0000313" key="2">
    <source>
        <dbReference type="EMBL" id="KAJ8572509.1"/>
    </source>
</evidence>
<proteinExistence type="predicted"/>
<dbReference type="AlphaFoldDB" id="A0A9Q1RT37"/>
<gene>
    <name evidence="2" type="ORF">K7X08_009020</name>
</gene>
<feature type="transmembrane region" description="Helical" evidence="1">
    <location>
        <begin position="68"/>
        <end position="91"/>
    </location>
</feature>
<dbReference type="EMBL" id="JAJAGQ010000001">
    <property type="protein sequence ID" value="KAJ8572509.1"/>
    <property type="molecule type" value="Genomic_DNA"/>
</dbReference>